<dbReference type="EMBL" id="CP034248">
    <property type="protein sequence ID" value="AZK47498.1"/>
    <property type="molecule type" value="Genomic_DNA"/>
</dbReference>
<dbReference type="OrthoDB" id="2662485at2"/>
<keyword evidence="2" id="KW-1185">Reference proteome</keyword>
<reference evidence="1 2" key="1">
    <citation type="submission" date="2018-11" db="EMBL/GenBank/DDBJ databases">
        <title>Genome sequencing of Paenibacillus lentus DSM25539(T).</title>
        <authorList>
            <person name="Kook J.-K."/>
            <person name="Park S.-N."/>
            <person name="Lim Y.K."/>
        </authorList>
    </citation>
    <scope>NUCLEOTIDE SEQUENCE [LARGE SCALE GENOMIC DNA]</scope>
    <source>
        <strain evidence="1 2">DSM 25539</strain>
    </source>
</reference>
<dbReference type="RefSeq" id="WP_125083524.1">
    <property type="nucleotide sequence ID" value="NZ_CP034248.1"/>
</dbReference>
<dbReference type="KEGG" id="plen:EIM92_16185"/>
<name>A0A3S8RWZ6_9BACL</name>
<gene>
    <name evidence="1" type="ORF">EIM92_16185</name>
</gene>
<dbReference type="AlphaFoldDB" id="A0A3S8RWZ6"/>
<evidence type="ECO:0000313" key="2">
    <source>
        <dbReference type="Proteomes" id="UP000273145"/>
    </source>
</evidence>
<dbReference type="Proteomes" id="UP000273145">
    <property type="component" value="Chromosome"/>
</dbReference>
<evidence type="ECO:0000313" key="1">
    <source>
        <dbReference type="EMBL" id="AZK47498.1"/>
    </source>
</evidence>
<protein>
    <submittedName>
        <fullName evidence="1">Uncharacterized protein</fullName>
    </submittedName>
</protein>
<proteinExistence type="predicted"/>
<accession>A0A3S8RWZ6</accession>
<sequence length="363" mass="41805">MFRLTKEHGRMIGKVKNKENVTKSALASLRLAIKSYFKTYQVASEKGIVKDMYIEEVDAFYEFTMERIDIFCDNTDYQEVYLQCIFHFHHFFELLLKDVLASVHPKLAHKVKLDGDNSAIILDILLNKNPQDLTEDNTAEFMTSLNRVINLMKLNDTTIPIISKIVSDNKQTLVDLNQLRNRVWHKGVYLLRINELDQFISQNVLPLAVRCLNFSNYNELESYWKYKEASSSLDPITEIIRSGQGQIDYKRIAFFKAYGLACYTMPAWEFDVNQVEERAHAIGNAIPDMDVVTCFVCNKKTLLVSTETDFDTDEEGAPVSIWVKSIAAECLNCSLKIFPDIGEPQSHGVECDEMWKFEDVLTE</sequence>
<organism evidence="1 2">
    <name type="scientific">Paenibacillus lentus</name>
    <dbReference type="NCBI Taxonomy" id="1338368"/>
    <lineage>
        <taxon>Bacteria</taxon>
        <taxon>Bacillati</taxon>
        <taxon>Bacillota</taxon>
        <taxon>Bacilli</taxon>
        <taxon>Bacillales</taxon>
        <taxon>Paenibacillaceae</taxon>
        <taxon>Paenibacillus</taxon>
    </lineage>
</organism>